<keyword evidence="3" id="KW-1185">Reference proteome</keyword>
<evidence type="ECO:0000313" key="3">
    <source>
        <dbReference type="Proteomes" id="UP000070121"/>
    </source>
</evidence>
<name>A0A135UH79_9PEZI</name>
<proteinExistence type="predicted"/>
<dbReference type="Proteomes" id="UP000070121">
    <property type="component" value="Unassembled WGS sequence"/>
</dbReference>
<sequence length="215" mass="23639">MDGSNTNSSYLLSELNEEKRQTLRTLANLSEADFRRATFLATLHMISRGPHVTSTPLREWQPPSTTTAGPSDNLDTEDLPGRSDFCNDASCPCKSINSPADPSNNTAPQNAARGLFFGNDTMSTLDDELCEDHARMCGGEYCYESSEYSDSSESSGDYSEMEDLDDFGKISVDVDDYVYLDADGNELDSEGPGLSDLSYDFESMVCSNEDDENKE</sequence>
<dbReference type="EMBL" id="JFFI01001459">
    <property type="protein sequence ID" value="KXH59770.1"/>
    <property type="molecule type" value="Genomic_DNA"/>
</dbReference>
<evidence type="ECO:0000256" key="1">
    <source>
        <dbReference type="SAM" id="MobiDB-lite"/>
    </source>
</evidence>
<dbReference type="OrthoDB" id="4847497at2759"/>
<organism evidence="2 3">
    <name type="scientific">Colletotrichum salicis</name>
    <dbReference type="NCBI Taxonomy" id="1209931"/>
    <lineage>
        <taxon>Eukaryota</taxon>
        <taxon>Fungi</taxon>
        <taxon>Dikarya</taxon>
        <taxon>Ascomycota</taxon>
        <taxon>Pezizomycotina</taxon>
        <taxon>Sordariomycetes</taxon>
        <taxon>Hypocreomycetidae</taxon>
        <taxon>Glomerellales</taxon>
        <taxon>Glomerellaceae</taxon>
        <taxon>Colletotrichum</taxon>
        <taxon>Colletotrichum acutatum species complex</taxon>
    </lineage>
</organism>
<dbReference type="AlphaFoldDB" id="A0A135UH79"/>
<feature type="region of interest" description="Disordered" evidence="1">
    <location>
        <begin position="52"/>
        <end position="76"/>
    </location>
</feature>
<gene>
    <name evidence="2" type="ORF">CSAL01_06419</name>
</gene>
<comment type="caution">
    <text evidence="2">The sequence shown here is derived from an EMBL/GenBank/DDBJ whole genome shotgun (WGS) entry which is preliminary data.</text>
</comment>
<feature type="compositionally biased region" description="Polar residues" evidence="1">
    <location>
        <begin position="52"/>
        <end position="70"/>
    </location>
</feature>
<reference evidence="2 3" key="1">
    <citation type="submission" date="2014-02" db="EMBL/GenBank/DDBJ databases">
        <title>The genome sequence of Colletotrichum salicis CBS 607.94.</title>
        <authorList>
            <person name="Baroncelli R."/>
            <person name="Thon M.R."/>
        </authorList>
    </citation>
    <scope>NUCLEOTIDE SEQUENCE [LARGE SCALE GENOMIC DNA]</scope>
    <source>
        <strain evidence="2 3">CBS 607.94</strain>
    </source>
</reference>
<evidence type="ECO:0000313" key="2">
    <source>
        <dbReference type="EMBL" id="KXH59770.1"/>
    </source>
</evidence>
<accession>A0A135UH79</accession>
<protein>
    <submittedName>
        <fullName evidence="2">Uncharacterized protein</fullName>
    </submittedName>
</protein>